<comment type="caution">
    <text evidence="1">The sequence shown here is derived from an EMBL/GenBank/DDBJ whole genome shotgun (WGS) entry which is preliminary data.</text>
</comment>
<feature type="non-terminal residue" evidence="1">
    <location>
        <position position="1"/>
    </location>
</feature>
<name>A0A0R0M0J1_9MICR</name>
<reference evidence="1 2" key="1">
    <citation type="submission" date="2015-07" db="EMBL/GenBank/DDBJ databases">
        <title>The genome of Pseudoloma neurophilia, a relevant intracellular parasite of the zebrafish.</title>
        <authorList>
            <person name="Ndikumana S."/>
            <person name="Pelin A."/>
            <person name="Sanders J."/>
            <person name="Corradi N."/>
        </authorList>
    </citation>
    <scope>NUCLEOTIDE SEQUENCE [LARGE SCALE GENOMIC DNA]</scope>
    <source>
        <strain evidence="1 2">MK1</strain>
    </source>
</reference>
<accession>A0A0R0M0J1</accession>
<organism evidence="1 2">
    <name type="scientific">Pseudoloma neurophilia</name>
    <dbReference type="NCBI Taxonomy" id="146866"/>
    <lineage>
        <taxon>Eukaryota</taxon>
        <taxon>Fungi</taxon>
        <taxon>Fungi incertae sedis</taxon>
        <taxon>Microsporidia</taxon>
        <taxon>Pseudoloma</taxon>
    </lineage>
</organism>
<proteinExistence type="predicted"/>
<dbReference type="EMBL" id="LGUB01001114">
    <property type="protein sequence ID" value="KRH92208.1"/>
    <property type="molecule type" value="Genomic_DNA"/>
</dbReference>
<keyword evidence="2" id="KW-1185">Reference proteome</keyword>
<dbReference type="Proteomes" id="UP000051530">
    <property type="component" value="Unassembled WGS sequence"/>
</dbReference>
<gene>
    <name evidence="1" type="ORF">M153_98500001</name>
</gene>
<sequence length="53" mass="6610">RHFFLNLHFGLPIKMKFMSIKIQYLTKIVEKVFKSMNIYRGFLRDYLTLKYYD</sequence>
<dbReference type="VEuPathDB" id="MicrosporidiaDB:M153_98500001"/>
<dbReference type="AlphaFoldDB" id="A0A0R0M0J1"/>
<protein>
    <submittedName>
        <fullName evidence="1">Uncharacterized protein</fullName>
    </submittedName>
</protein>
<evidence type="ECO:0000313" key="2">
    <source>
        <dbReference type="Proteomes" id="UP000051530"/>
    </source>
</evidence>
<evidence type="ECO:0000313" key="1">
    <source>
        <dbReference type="EMBL" id="KRH92208.1"/>
    </source>
</evidence>